<dbReference type="AlphaFoldDB" id="F0SF56"/>
<feature type="signal peptide" evidence="1">
    <location>
        <begin position="1"/>
        <end position="24"/>
    </location>
</feature>
<reference evidence="4" key="1">
    <citation type="submission" date="2011-02" db="EMBL/GenBank/DDBJ databases">
        <title>The complete genome of Planctomyces brasiliensis DSM 5305.</title>
        <authorList>
            <person name="Lucas S."/>
            <person name="Copeland A."/>
            <person name="Lapidus A."/>
            <person name="Bruce D."/>
            <person name="Goodwin L."/>
            <person name="Pitluck S."/>
            <person name="Kyrpides N."/>
            <person name="Mavromatis K."/>
            <person name="Pagani I."/>
            <person name="Ivanova N."/>
            <person name="Ovchinnikova G."/>
            <person name="Lu M."/>
            <person name="Detter J.C."/>
            <person name="Han C."/>
            <person name="Land M."/>
            <person name="Hauser L."/>
            <person name="Markowitz V."/>
            <person name="Cheng J.-F."/>
            <person name="Hugenholtz P."/>
            <person name="Woyke T."/>
            <person name="Wu D."/>
            <person name="Tindall B."/>
            <person name="Pomrenke H.G."/>
            <person name="Brambilla E."/>
            <person name="Klenk H.-P."/>
            <person name="Eisen J.A."/>
        </authorList>
    </citation>
    <scope>NUCLEOTIDE SEQUENCE [LARGE SCALE GENOMIC DNA]</scope>
    <source>
        <strain evidence="4">ATCC 49424 / DSM 5305 / JCM 21570 / NBRC 103401 / IFAM 1448</strain>
    </source>
</reference>
<proteinExistence type="predicted"/>
<evidence type="ECO:0000256" key="1">
    <source>
        <dbReference type="SAM" id="SignalP"/>
    </source>
</evidence>
<evidence type="ECO:0000313" key="3">
    <source>
        <dbReference type="EMBL" id="ADY58211.1"/>
    </source>
</evidence>
<protein>
    <recommendedName>
        <fullName evidence="2">DUF1570 domain-containing protein</fullName>
    </recommendedName>
</protein>
<dbReference type="EMBL" id="CP002546">
    <property type="protein sequence ID" value="ADY58211.1"/>
    <property type="molecule type" value="Genomic_DNA"/>
</dbReference>
<dbReference type="KEGG" id="pbs:Plabr_0584"/>
<gene>
    <name evidence="3" type="ordered locus">Plabr_0584</name>
</gene>
<dbReference type="OrthoDB" id="291356at2"/>
<feature type="chain" id="PRO_5003260276" description="DUF1570 domain-containing protein" evidence="1">
    <location>
        <begin position="25"/>
        <end position="379"/>
    </location>
</feature>
<dbReference type="HOGENOM" id="CLU_051336_0_0_0"/>
<dbReference type="RefSeq" id="WP_013626954.1">
    <property type="nucleotide sequence ID" value="NC_015174.1"/>
</dbReference>
<dbReference type="Proteomes" id="UP000006860">
    <property type="component" value="Chromosome"/>
</dbReference>
<accession>F0SF56</accession>
<name>F0SF56_RUBBR</name>
<sequence length="379" mass="43383">MSSRRLVVPIIPILLAASLQIAQAADPLIEVTTADGTYRGRNLVHNNQQCWLLERDGRLQRLSFADVTEFRQVASQFQPFSALEVRTELLEEFGGDYEVKGSSRYLVCAPRGHAGEYAKRFDTLYREFYVYLSTRNFHVEQPEFPLVAIVFATQQEFARYARQDGITNIKGLAGYYDVRSNRVALFDPDVSATASLNENWQIKSGSFARGGQSSGREQDLLDTMVHEATHQVAFNIGLHSRVGPTPRWVVEGLAMVFEHPESRSGSRTSSARQRVNRERFVWHGNYRHARRADDSLIAFLASDDLFRLATLDAYSEAWALTFFLMETRSSAYARYLQRIAERDPLEEYTAEERLADFQEEFGSDLGRLEVDFVRFMDRL</sequence>
<keyword evidence="4" id="KW-1185">Reference proteome</keyword>
<keyword evidence="1" id="KW-0732">Signal</keyword>
<dbReference type="InterPro" id="IPR011464">
    <property type="entry name" value="DUF1570"/>
</dbReference>
<evidence type="ECO:0000259" key="2">
    <source>
        <dbReference type="Pfam" id="PF07607"/>
    </source>
</evidence>
<dbReference type="eggNOG" id="ENOG5030PMA">
    <property type="taxonomic scope" value="Bacteria"/>
</dbReference>
<dbReference type="Pfam" id="PF07607">
    <property type="entry name" value="DUF1570"/>
    <property type="match status" value="1"/>
</dbReference>
<feature type="domain" description="DUF1570" evidence="2">
    <location>
        <begin position="223"/>
        <end position="346"/>
    </location>
</feature>
<organism evidence="3 4">
    <name type="scientific">Rubinisphaera brasiliensis (strain ATCC 49424 / DSM 5305 / JCM 21570 / IAM 15109 / NBRC 103401 / IFAM 1448)</name>
    <name type="common">Planctomyces brasiliensis</name>
    <dbReference type="NCBI Taxonomy" id="756272"/>
    <lineage>
        <taxon>Bacteria</taxon>
        <taxon>Pseudomonadati</taxon>
        <taxon>Planctomycetota</taxon>
        <taxon>Planctomycetia</taxon>
        <taxon>Planctomycetales</taxon>
        <taxon>Planctomycetaceae</taxon>
        <taxon>Rubinisphaera</taxon>
    </lineage>
</organism>
<evidence type="ECO:0000313" key="4">
    <source>
        <dbReference type="Proteomes" id="UP000006860"/>
    </source>
</evidence>